<evidence type="ECO:0000256" key="1">
    <source>
        <dbReference type="SAM" id="MobiDB-lite"/>
    </source>
</evidence>
<evidence type="ECO:0000313" key="2">
    <source>
        <dbReference type="EMBL" id="KZT23462.1"/>
    </source>
</evidence>
<keyword evidence="3" id="KW-1185">Reference proteome</keyword>
<protein>
    <submittedName>
        <fullName evidence="2">Uncharacterized protein</fullName>
    </submittedName>
</protein>
<name>A0A165R8Q2_9AGAM</name>
<feature type="region of interest" description="Disordered" evidence="1">
    <location>
        <begin position="134"/>
        <end position="171"/>
    </location>
</feature>
<organism evidence="2 3">
    <name type="scientific">Neolentinus lepideus HHB14362 ss-1</name>
    <dbReference type="NCBI Taxonomy" id="1314782"/>
    <lineage>
        <taxon>Eukaryota</taxon>
        <taxon>Fungi</taxon>
        <taxon>Dikarya</taxon>
        <taxon>Basidiomycota</taxon>
        <taxon>Agaricomycotina</taxon>
        <taxon>Agaricomycetes</taxon>
        <taxon>Gloeophyllales</taxon>
        <taxon>Gloeophyllaceae</taxon>
        <taxon>Neolentinus</taxon>
    </lineage>
</organism>
<dbReference type="EMBL" id="KV425585">
    <property type="protein sequence ID" value="KZT23462.1"/>
    <property type="molecule type" value="Genomic_DNA"/>
</dbReference>
<sequence>MGSYHLFRCKVPSVYRGLSMYYYCPRIIIVYVLLPPVYYCKNNTCRFIIPSATQPPAEFFLTPQAQARYLHFSISPRQQPRHVTATRRHPVVRCRAARRSVTHRAAPIATRFQFLVPSPDTRPATPTTNILILGPPAQFPSPNRSSQQRVSLETRHSRARIHATPNKRTPN</sequence>
<evidence type="ECO:0000313" key="3">
    <source>
        <dbReference type="Proteomes" id="UP000076761"/>
    </source>
</evidence>
<dbReference type="Proteomes" id="UP000076761">
    <property type="component" value="Unassembled WGS sequence"/>
</dbReference>
<accession>A0A165R8Q2</accession>
<dbReference type="AlphaFoldDB" id="A0A165R8Q2"/>
<dbReference type="InParanoid" id="A0A165R8Q2"/>
<gene>
    <name evidence="2" type="ORF">NEOLEDRAFT_546784</name>
</gene>
<feature type="compositionally biased region" description="Polar residues" evidence="1">
    <location>
        <begin position="140"/>
        <end position="151"/>
    </location>
</feature>
<reference evidence="2 3" key="1">
    <citation type="journal article" date="2016" name="Mol. Biol. Evol.">
        <title>Comparative Genomics of Early-Diverging Mushroom-Forming Fungi Provides Insights into the Origins of Lignocellulose Decay Capabilities.</title>
        <authorList>
            <person name="Nagy L.G."/>
            <person name="Riley R."/>
            <person name="Tritt A."/>
            <person name="Adam C."/>
            <person name="Daum C."/>
            <person name="Floudas D."/>
            <person name="Sun H."/>
            <person name="Yadav J.S."/>
            <person name="Pangilinan J."/>
            <person name="Larsson K.H."/>
            <person name="Matsuura K."/>
            <person name="Barry K."/>
            <person name="Labutti K."/>
            <person name="Kuo R."/>
            <person name="Ohm R.A."/>
            <person name="Bhattacharya S.S."/>
            <person name="Shirouzu T."/>
            <person name="Yoshinaga Y."/>
            <person name="Martin F.M."/>
            <person name="Grigoriev I.V."/>
            <person name="Hibbett D.S."/>
        </authorList>
    </citation>
    <scope>NUCLEOTIDE SEQUENCE [LARGE SCALE GENOMIC DNA]</scope>
    <source>
        <strain evidence="2 3">HHB14362 ss-1</strain>
    </source>
</reference>
<proteinExistence type="predicted"/>